<evidence type="ECO:0000256" key="3">
    <source>
        <dbReference type="ARBA" id="ARBA00022528"/>
    </source>
</evidence>
<evidence type="ECO:0000256" key="9">
    <source>
        <dbReference type="SAM" id="MobiDB-lite"/>
    </source>
</evidence>
<comment type="subcellular location">
    <subcellularLocation>
        <location evidence="1">Membrane</location>
        <topology evidence="1">Multi-pass membrane protein</topology>
    </subcellularLocation>
    <subcellularLocation>
        <location evidence="2">Plastid</location>
        <location evidence="2">Chloroplast</location>
    </subcellularLocation>
</comment>
<keyword evidence="4" id="KW-0934">Plastid</keyword>
<gene>
    <name evidence="10" type="ORF">KC19_1G227000</name>
</gene>
<evidence type="ECO:0000256" key="6">
    <source>
        <dbReference type="ARBA" id="ARBA00022989"/>
    </source>
</evidence>
<dbReference type="PANTHER" id="PTHR14154">
    <property type="entry name" value="UPF0041 BRAIN PROTEIN 44-RELATED"/>
    <property type="match status" value="1"/>
</dbReference>
<dbReference type="GO" id="GO:0016020">
    <property type="term" value="C:membrane"/>
    <property type="evidence" value="ECO:0007669"/>
    <property type="project" value="UniProtKB-SubCell"/>
</dbReference>
<dbReference type="InterPro" id="IPR022796">
    <property type="entry name" value="Chloroa_b-bind"/>
</dbReference>
<comment type="caution">
    <text evidence="10">The sequence shown here is derived from an EMBL/GenBank/DDBJ whole genome shotgun (WGS) entry which is preliminary data.</text>
</comment>
<evidence type="ECO:0000313" key="10">
    <source>
        <dbReference type="EMBL" id="KAG0592122.1"/>
    </source>
</evidence>
<feature type="region of interest" description="Disordered" evidence="9">
    <location>
        <begin position="72"/>
        <end position="111"/>
    </location>
</feature>
<reference evidence="10" key="1">
    <citation type="submission" date="2020-06" db="EMBL/GenBank/DDBJ databases">
        <title>WGS assembly of Ceratodon purpureus strain R40.</title>
        <authorList>
            <person name="Carey S.B."/>
            <person name="Jenkins J."/>
            <person name="Shu S."/>
            <person name="Lovell J.T."/>
            <person name="Sreedasyam A."/>
            <person name="Maumus F."/>
            <person name="Tiley G.P."/>
            <person name="Fernandez-Pozo N."/>
            <person name="Barry K."/>
            <person name="Chen C."/>
            <person name="Wang M."/>
            <person name="Lipzen A."/>
            <person name="Daum C."/>
            <person name="Saski C.A."/>
            <person name="Payton A.C."/>
            <person name="Mcbreen J.C."/>
            <person name="Conrad R.E."/>
            <person name="Kollar L.M."/>
            <person name="Olsson S."/>
            <person name="Huttunen S."/>
            <person name="Landis J.B."/>
            <person name="Wickett N.J."/>
            <person name="Johnson M.G."/>
            <person name="Rensing S.A."/>
            <person name="Grimwood J."/>
            <person name="Schmutz J."/>
            <person name="Mcdaniel S.F."/>
        </authorList>
    </citation>
    <scope>NUCLEOTIDE SEQUENCE</scope>
    <source>
        <strain evidence="10">R40</strain>
    </source>
</reference>
<comment type="similarity">
    <text evidence="8">Belongs to the ELIP/psbS family.</text>
</comment>
<organism evidence="10 11">
    <name type="scientific">Ceratodon purpureus</name>
    <name type="common">Fire moss</name>
    <name type="synonym">Dicranum purpureum</name>
    <dbReference type="NCBI Taxonomy" id="3225"/>
    <lineage>
        <taxon>Eukaryota</taxon>
        <taxon>Viridiplantae</taxon>
        <taxon>Streptophyta</taxon>
        <taxon>Embryophyta</taxon>
        <taxon>Bryophyta</taxon>
        <taxon>Bryophytina</taxon>
        <taxon>Bryopsida</taxon>
        <taxon>Dicranidae</taxon>
        <taxon>Pseudoditrichales</taxon>
        <taxon>Ditrichaceae</taxon>
        <taxon>Ceratodon</taxon>
    </lineage>
</organism>
<keyword evidence="5" id="KW-0812">Transmembrane</keyword>
<evidence type="ECO:0000256" key="8">
    <source>
        <dbReference type="ARBA" id="ARBA00037956"/>
    </source>
</evidence>
<evidence type="ECO:0008006" key="12">
    <source>
        <dbReference type="Google" id="ProtNLM"/>
    </source>
</evidence>
<protein>
    <recommendedName>
        <fullName evidence="12">Early light-induced protein</fullName>
    </recommendedName>
</protein>
<evidence type="ECO:0000313" key="11">
    <source>
        <dbReference type="Proteomes" id="UP000822688"/>
    </source>
</evidence>
<keyword evidence="7" id="KW-0472">Membrane</keyword>
<dbReference type="GO" id="GO:0009507">
    <property type="term" value="C:chloroplast"/>
    <property type="evidence" value="ECO:0007669"/>
    <property type="project" value="UniProtKB-SubCell"/>
</dbReference>
<dbReference type="EMBL" id="CM026421">
    <property type="protein sequence ID" value="KAG0592122.1"/>
    <property type="molecule type" value="Genomic_DNA"/>
</dbReference>
<dbReference type="AlphaFoldDB" id="A0A8T0JAH2"/>
<accession>A0A8T0JAH2</accession>
<dbReference type="Pfam" id="PF00504">
    <property type="entry name" value="Chloroa_b-bind"/>
    <property type="match status" value="1"/>
</dbReference>
<evidence type="ECO:0000256" key="1">
    <source>
        <dbReference type="ARBA" id="ARBA00004141"/>
    </source>
</evidence>
<keyword evidence="3" id="KW-0150">Chloroplast</keyword>
<dbReference type="SUPFAM" id="SSF103511">
    <property type="entry name" value="Chlorophyll a-b binding protein"/>
    <property type="match status" value="1"/>
</dbReference>
<evidence type="ECO:0000256" key="5">
    <source>
        <dbReference type="ARBA" id="ARBA00022692"/>
    </source>
</evidence>
<keyword evidence="6" id="KW-1133">Transmembrane helix</keyword>
<evidence type="ECO:0000256" key="4">
    <source>
        <dbReference type="ARBA" id="ARBA00022640"/>
    </source>
</evidence>
<name>A0A8T0JAH2_CERPU</name>
<proteinExistence type="inferred from homology"/>
<dbReference type="Proteomes" id="UP000822688">
    <property type="component" value="Chromosome 1"/>
</dbReference>
<sequence>MATSTMMLQTSALVLGRSSKLQRSSLLGSASPSLASFRTRKQMVRCEAGSNGTPGGLREAVDQATKKTITKEDILRNQESNESEKKSVFGTEPTSGSFYPRPEIERRPETGDKSFTGIFAFDGAAPETINCRLAMLGLVWAFFAEKATGLTVFEQLYTPGQTGLVFFVGAVQLFTYASLVPIMNGESTDARSFGPFTARAERWNGRLAMIGFLSLVVTEMFRHAPVFH</sequence>
<evidence type="ECO:0000256" key="7">
    <source>
        <dbReference type="ARBA" id="ARBA00023136"/>
    </source>
</evidence>
<evidence type="ECO:0000256" key="2">
    <source>
        <dbReference type="ARBA" id="ARBA00004229"/>
    </source>
</evidence>
<feature type="compositionally biased region" description="Basic and acidic residues" evidence="9">
    <location>
        <begin position="102"/>
        <end position="111"/>
    </location>
</feature>
<keyword evidence="11" id="KW-1185">Reference proteome</keyword>